<reference evidence="2 3" key="1">
    <citation type="submission" date="2013-11" db="EMBL/GenBank/DDBJ databases">
        <title>The Genome Sequence of Phytophthora parasitica P10297.</title>
        <authorList>
            <consortium name="The Broad Institute Genomics Platform"/>
            <person name="Russ C."/>
            <person name="Tyler B."/>
            <person name="Panabieres F."/>
            <person name="Shan W."/>
            <person name="Tripathy S."/>
            <person name="Grunwald N."/>
            <person name="Machado M."/>
            <person name="Johnson C.S."/>
            <person name="Walker B."/>
            <person name="Young S.K."/>
            <person name="Zeng Q."/>
            <person name="Gargeya S."/>
            <person name="Fitzgerald M."/>
            <person name="Haas B."/>
            <person name="Abouelleil A."/>
            <person name="Allen A.W."/>
            <person name="Alvarado L."/>
            <person name="Arachchi H.M."/>
            <person name="Berlin A.M."/>
            <person name="Chapman S.B."/>
            <person name="Gainer-Dewar J."/>
            <person name="Goldberg J."/>
            <person name="Griggs A."/>
            <person name="Gujja S."/>
            <person name="Hansen M."/>
            <person name="Howarth C."/>
            <person name="Imamovic A."/>
            <person name="Ireland A."/>
            <person name="Larimer J."/>
            <person name="McCowan C."/>
            <person name="Murphy C."/>
            <person name="Pearson M."/>
            <person name="Poon T.W."/>
            <person name="Priest M."/>
            <person name="Roberts A."/>
            <person name="Saif S."/>
            <person name="Shea T."/>
            <person name="Sisk P."/>
            <person name="Sykes S."/>
            <person name="Wortman J."/>
            <person name="Nusbaum C."/>
            <person name="Birren B."/>
        </authorList>
    </citation>
    <scope>NUCLEOTIDE SEQUENCE [LARGE SCALE GENOMIC DNA]</scope>
    <source>
        <strain evidence="2 3">P10297</strain>
    </source>
</reference>
<sequence length="70" mass="7373">MGAVGAKSPAQRSTGTLGAALTTQEATQAVGAQNKQRRAGLAEAPRSRALRPRQEVKKLGGIRTISAYRR</sequence>
<evidence type="ECO:0000313" key="3">
    <source>
        <dbReference type="Proteomes" id="UP000018948"/>
    </source>
</evidence>
<dbReference type="AlphaFoldDB" id="W2YA55"/>
<protein>
    <submittedName>
        <fullName evidence="2">Uncharacterized protein</fullName>
    </submittedName>
</protein>
<dbReference type="Proteomes" id="UP000018948">
    <property type="component" value="Unassembled WGS sequence"/>
</dbReference>
<proteinExistence type="predicted"/>
<evidence type="ECO:0000313" key="2">
    <source>
        <dbReference type="EMBL" id="ETP31940.1"/>
    </source>
</evidence>
<organism evidence="2 3">
    <name type="scientific">Phytophthora nicotianae P10297</name>
    <dbReference type="NCBI Taxonomy" id="1317064"/>
    <lineage>
        <taxon>Eukaryota</taxon>
        <taxon>Sar</taxon>
        <taxon>Stramenopiles</taxon>
        <taxon>Oomycota</taxon>
        <taxon>Peronosporomycetes</taxon>
        <taxon>Peronosporales</taxon>
        <taxon>Peronosporaceae</taxon>
        <taxon>Phytophthora</taxon>
    </lineage>
</organism>
<comment type="caution">
    <text evidence="2">The sequence shown here is derived from an EMBL/GenBank/DDBJ whole genome shotgun (WGS) entry which is preliminary data.</text>
</comment>
<feature type="region of interest" description="Disordered" evidence="1">
    <location>
        <begin position="26"/>
        <end position="70"/>
    </location>
</feature>
<evidence type="ECO:0000256" key="1">
    <source>
        <dbReference type="SAM" id="MobiDB-lite"/>
    </source>
</evidence>
<gene>
    <name evidence="2" type="ORF">F442_19263</name>
</gene>
<accession>W2YA55</accession>
<dbReference type="EMBL" id="ANIY01004018">
    <property type="protein sequence ID" value="ETP31940.1"/>
    <property type="molecule type" value="Genomic_DNA"/>
</dbReference>
<name>W2YA55_PHYNI</name>